<evidence type="ECO:0000313" key="4">
    <source>
        <dbReference type="Proteomes" id="UP000315925"/>
    </source>
</evidence>
<dbReference type="Proteomes" id="UP000315925">
    <property type="component" value="Chromosome"/>
</dbReference>
<reference evidence="1 3" key="1">
    <citation type="submission" date="2014-08" db="EMBL/GenBank/DDBJ databases">
        <title>Methylacidiphilum kamchatkense strain Kam1 draft genome sequence.</title>
        <authorList>
            <person name="Birkeland N.-K."/>
            <person name="Erikstad H.A."/>
        </authorList>
    </citation>
    <scope>NUCLEOTIDE SEQUENCE [LARGE SCALE GENOMIC DNA]</scope>
    <source>
        <strain evidence="1 3">Kam1</strain>
    </source>
</reference>
<dbReference type="OrthoDB" id="185898at2"/>
<evidence type="ECO:0008006" key="5">
    <source>
        <dbReference type="Google" id="ProtNLM"/>
    </source>
</evidence>
<name>A0A0C1RKX7_9BACT</name>
<evidence type="ECO:0000313" key="2">
    <source>
        <dbReference type="EMBL" id="QDQ41919.1"/>
    </source>
</evidence>
<evidence type="ECO:0000313" key="3">
    <source>
        <dbReference type="Proteomes" id="UP000031594"/>
    </source>
</evidence>
<gene>
    <name evidence="1" type="ORF">A946_04445</name>
    <name evidence="2" type="ORF">kam1_671</name>
</gene>
<dbReference type="Proteomes" id="UP000031594">
    <property type="component" value="Unassembled WGS sequence"/>
</dbReference>
<protein>
    <recommendedName>
        <fullName evidence="5">Outer membrane lipoprotein-sorting protein</fullName>
    </recommendedName>
</protein>
<dbReference type="EMBL" id="JQNX01000003">
    <property type="protein sequence ID" value="KIE58692.1"/>
    <property type="molecule type" value="Genomic_DNA"/>
</dbReference>
<organism evidence="2 4">
    <name type="scientific">Methylacidiphilum kamchatkense Kam1</name>
    <dbReference type="NCBI Taxonomy" id="1202785"/>
    <lineage>
        <taxon>Bacteria</taxon>
        <taxon>Pseudomonadati</taxon>
        <taxon>Verrucomicrobiota</taxon>
        <taxon>Methylacidiphilae</taxon>
        <taxon>Methylacidiphilales</taxon>
        <taxon>Methylacidiphilaceae</taxon>
        <taxon>Methylacidiphilum (ex Ratnadevi et al. 2023)</taxon>
    </lineage>
</organism>
<sequence>MKKKQMIVVVFEILLLLTYGLSLANSQHKAQQTSKPPISLEEIVSRAISQNELMTKAMLGLEYQEKIELQKLDAFGKPVKTDRLEFLVKPGEGFLLSADPNSGTLSFRKMSTKDIQKAQTANLVSDYLSLRNLVPRFKLRYEGMNQWHGLASYIIGFDPKPNQPYQSKIEKLINSVQGKIWISQDDFSVLYVEGRLPKPVAMAWFIAVVDKLDIHYHANAEKGLFGYMPSLFDLEYRLKYIFGQTHARQIISMKDFKLPQQIGSN</sequence>
<proteinExistence type="predicted"/>
<accession>A0A0C1RKX7</accession>
<dbReference type="STRING" id="1202785.A946_04445"/>
<reference evidence="4" key="3">
    <citation type="submission" date="2019-03" db="EMBL/GenBank/DDBJ databases">
        <title>Complete genome of Methylacidiphilum kamchatkense Kam1.</title>
        <authorList>
            <person name="Kruse T."/>
            <person name="Murarilal Ratnadevi C."/>
            <person name="Erikstad H.-A."/>
            <person name="Birkeland N.-K."/>
        </authorList>
    </citation>
    <scope>NUCLEOTIDE SEQUENCE [LARGE SCALE GENOMIC DNA]</scope>
    <source>
        <strain evidence="4">kam1</strain>
    </source>
</reference>
<dbReference type="EMBL" id="CP037899">
    <property type="protein sequence ID" value="QDQ41919.1"/>
    <property type="molecule type" value="Genomic_DNA"/>
</dbReference>
<evidence type="ECO:0000313" key="1">
    <source>
        <dbReference type="EMBL" id="KIE58692.1"/>
    </source>
</evidence>
<dbReference type="KEGG" id="mkc:kam1_671"/>
<dbReference type="AlphaFoldDB" id="A0A0C1RKX7"/>
<reference evidence="2" key="2">
    <citation type="journal article" date="2019" name="BMC Genomics">
        <title>Complete genome sequence analysis of the thermoacidophilic verrucomicrobial methanotroph 'Candidatus Methylacidiphilum kamchatkense' strain Kam1 and comparison with its closest relatives.</title>
        <authorList>
            <person name="Kruse T."/>
            <person name="Ratnadevi C.M."/>
            <person name="Erikstad H.A."/>
            <person name="Birkeland N.K."/>
        </authorList>
    </citation>
    <scope>NUCLEOTIDE SEQUENCE</scope>
    <source>
        <strain evidence="2">Kam1</strain>
    </source>
</reference>
<keyword evidence="3" id="KW-1185">Reference proteome</keyword>
<dbReference type="RefSeq" id="WP_039721161.1">
    <property type="nucleotide sequence ID" value="NZ_CP037899.1"/>
</dbReference>